<dbReference type="InterPro" id="IPR001005">
    <property type="entry name" value="SANT/Myb"/>
</dbReference>
<dbReference type="PANTHER" id="PTHR46621:SF1">
    <property type="entry name" value="SNRNA-ACTIVATING PROTEIN COMPLEX SUBUNIT 4"/>
    <property type="match status" value="1"/>
</dbReference>
<dbReference type="RefSeq" id="XP_068354691.1">
    <property type="nucleotide sequence ID" value="XM_068508017.1"/>
</dbReference>
<keyword evidence="9" id="KW-1185">Reference proteome</keyword>
<dbReference type="SMART" id="SM00717">
    <property type="entry name" value="SANT"/>
    <property type="match status" value="2"/>
</dbReference>
<dbReference type="GO" id="GO:0042795">
    <property type="term" value="P:snRNA transcription by RNA polymerase II"/>
    <property type="evidence" value="ECO:0007669"/>
    <property type="project" value="TreeGrafter"/>
</dbReference>
<evidence type="ECO:0000256" key="2">
    <source>
        <dbReference type="ARBA" id="ARBA00023015"/>
    </source>
</evidence>
<dbReference type="GO" id="GO:0019185">
    <property type="term" value="C:snRNA-activating protein complex"/>
    <property type="evidence" value="ECO:0007669"/>
    <property type="project" value="TreeGrafter"/>
</dbReference>
<keyword evidence="2" id="KW-0805">Transcription regulation</keyword>
<keyword evidence="5" id="KW-0539">Nucleus</keyword>
<dbReference type="VEuPathDB" id="TrichDB:TRFO_31598"/>
<evidence type="ECO:0000313" key="8">
    <source>
        <dbReference type="EMBL" id="OHT01555.1"/>
    </source>
</evidence>
<keyword evidence="1" id="KW-0677">Repeat</keyword>
<organism evidence="8 9">
    <name type="scientific">Tritrichomonas foetus</name>
    <dbReference type="NCBI Taxonomy" id="1144522"/>
    <lineage>
        <taxon>Eukaryota</taxon>
        <taxon>Metamonada</taxon>
        <taxon>Parabasalia</taxon>
        <taxon>Tritrichomonadida</taxon>
        <taxon>Tritrichomonadidae</taxon>
        <taxon>Tritrichomonas</taxon>
    </lineage>
</organism>
<dbReference type="SUPFAM" id="SSF46689">
    <property type="entry name" value="Homeodomain-like"/>
    <property type="match status" value="1"/>
</dbReference>
<dbReference type="PANTHER" id="PTHR46621">
    <property type="entry name" value="SNRNA-ACTIVATING PROTEIN COMPLEX SUBUNIT 4"/>
    <property type="match status" value="1"/>
</dbReference>
<dbReference type="PROSITE" id="PS50090">
    <property type="entry name" value="MYB_LIKE"/>
    <property type="match status" value="2"/>
</dbReference>
<accession>A0A1J4JR95</accession>
<evidence type="ECO:0000313" key="9">
    <source>
        <dbReference type="Proteomes" id="UP000179807"/>
    </source>
</evidence>
<evidence type="ECO:0000256" key="3">
    <source>
        <dbReference type="ARBA" id="ARBA00023125"/>
    </source>
</evidence>
<evidence type="ECO:0000259" key="7">
    <source>
        <dbReference type="PROSITE" id="PS51294"/>
    </source>
</evidence>
<dbReference type="GO" id="GO:0000978">
    <property type="term" value="F:RNA polymerase II cis-regulatory region sequence-specific DNA binding"/>
    <property type="evidence" value="ECO:0007669"/>
    <property type="project" value="TreeGrafter"/>
</dbReference>
<keyword evidence="4" id="KW-0804">Transcription</keyword>
<keyword evidence="3" id="KW-0238">DNA-binding</keyword>
<protein>
    <submittedName>
        <fullName evidence="8">Myb-like DNA-binding domain containing protein</fullName>
    </submittedName>
</protein>
<proteinExistence type="predicted"/>
<dbReference type="AlphaFoldDB" id="A0A1J4JR95"/>
<comment type="caution">
    <text evidence="8">The sequence shown here is derived from an EMBL/GenBank/DDBJ whole genome shotgun (WGS) entry which is preliminary data.</text>
</comment>
<gene>
    <name evidence="8" type="ORF">TRFO_31598</name>
</gene>
<evidence type="ECO:0000259" key="6">
    <source>
        <dbReference type="PROSITE" id="PS50090"/>
    </source>
</evidence>
<dbReference type="GO" id="GO:0042796">
    <property type="term" value="P:snRNA transcription by RNA polymerase III"/>
    <property type="evidence" value="ECO:0007669"/>
    <property type="project" value="TreeGrafter"/>
</dbReference>
<sequence length="276" mass="32357">MSIDASINKHRKFTVEEDRRLAELVRMNGPKKWRKIAMAMEGRTGRQCRDRYRNYLAPSINKSEWTLDEDHLLIEKVHQYGSCWSKISKFFFGRTSSAIKNRWYFKISPDYTTNLKDRKEKKIAINNEFHQESSNHQNLSIQQNLTFIQPSLNNNMLNQQCMECCATQIKNPYQNYFNPINFNITQNYFNNTLNTNGNCIQCEVKNYSNSEKTIITKIPPVINNASLVKKAKEKPSKVAFGKSDPSDIIEIEKKDGKIDDCFADMFEMWSDVDFVW</sequence>
<feature type="domain" description="Myb-like" evidence="6">
    <location>
        <begin position="57"/>
        <end position="107"/>
    </location>
</feature>
<evidence type="ECO:0000256" key="1">
    <source>
        <dbReference type="ARBA" id="ARBA00022737"/>
    </source>
</evidence>
<feature type="domain" description="HTH myb-type" evidence="7">
    <location>
        <begin position="9"/>
        <end position="60"/>
    </location>
</feature>
<dbReference type="InterPro" id="IPR051575">
    <property type="entry name" value="Myb-like_DNA-bd"/>
</dbReference>
<dbReference type="PROSITE" id="PS51294">
    <property type="entry name" value="HTH_MYB"/>
    <property type="match status" value="2"/>
</dbReference>
<feature type="domain" description="HTH myb-type" evidence="7">
    <location>
        <begin position="61"/>
        <end position="111"/>
    </location>
</feature>
<dbReference type="InterPro" id="IPR009057">
    <property type="entry name" value="Homeodomain-like_sf"/>
</dbReference>
<dbReference type="Pfam" id="PF13921">
    <property type="entry name" value="Myb_DNA-bind_6"/>
    <property type="match status" value="1"/>
</dbReference>
<evidence type="ECO:0000256" key="5">
    <source>
        <dbReference type="ARBA" id="ARBA00023242"/>
    </source>
</evidence>
<name>A0A1J4JR95_9EUKA</name>
<evidence type="ECO:0000256" key="4">
    <source>
        <dbReference type="ARBA" id="ARBA00023163"/>
    </source>
</evidence>
<dbReference type="GO" id="GO:0001006">
    <property type="term" value="F:RNA polymerase III type 3 promoter sequence-specific DNA binding"/>
    <property type="evidence" value="ECO:0007669"/>
    <property type="project" value="TreeGrafter"/>
</dbReference>
<dbReference type="InterPro" id="IPR017930">
    <property type="entry name" value="Myb_dom"/>
</dbReference>
<dbReference type="Proteomes" id="UP000179807">
    <property type="component" value="Unassembled WGS sequence"/>
</dbReference>
<dbReference type="FunFam" id="1.10.10.60:FF:000010">
    <property type="entry name" value="Transcriptional activator Myb isoform A"/>
    <property type="match status" value="1"/>
</dbReference>
<dbReference type="EMBL" id="MLAK01000906">
    <property type="protein sequence ID" value="OHT01555.1"/>
    <property type="molecule type" value="Genomic_DNA"/>
</dbReference>
<feature type="domain" description="Myb-like" evidence="6">
    <location>
        <begin position="12"/>
        <end position="56"/>
    </location>
</feature>
<dbReference type="OrthoDB" id="2143914at2759"/>
<dbReference type="CDD" id="cd00167">
    <property type="entry name" value="SANT"/>
    <property type="match status" value="2"/>
</dbReference>
<reference evidence="8" key="1">
    <citation type="submission" date="2016-10" db="EMBL/GenBank/DDBJ databases">
        <authorList>
            <person name="Benchimol M."/>
            <person name="Almeida L.G."/>
            <person name="Vasconcelos A.T."/>
            <person name="Perreira-Neves A."/>
            <person name="Rosa I.A."/>
            <person name="Tasca T."/>
            <person name="Bogo M.R."/>
            <person name="de Souza W."/>
        </authorList>
    </citation>
    <scope>NUCLEOTIDE SEQUENCE [LARGE SCALE GENOMIC DNA]</scope>
    <source>
        <strain evidence="8">K</strain>
    </source>
</reference>
<dbReference type="GeneID" id="94842721"/>
<dbReference type="Gene3D" id="1.10.10.60">
    <property type="entry name" value="Homeodomain-like"/>
    <property type="match status" value="2"/>
</dbReference>